<evidence type="ECO:0000313" key="6">
    <source>
        <dbReference type="Proteomes" id="UP001431209"/>
    </source>
</evidence>
<dbReference type="AlphaFoldDB" id="A0AAW2ZK62"/>
<evidence type="ECO:0000256" key="4">
    <source>
        <dbReference type="ARBA" id="ARBA00022691"/>
    </source>
</evidence>
<evidence type="ECO:0000256" key="2">
    <source>
        <dbReference type="ARBA" id="ARBA00022603"/>
    </source>
</evidence>
<protein>
    <submittedName>
        <fullName evidence="5">Nnt1</fullName>
    </submittedName>
</protein>
<dbReference type="PANTHER" id="PTHR14614:SF10">
    <property type="entry name" value="PROTEIN N-TERMINAL AND LYSINE N-METHYLTRANSFERASE EFM7"/>
    <property type="match status" value="1"/>
</dbReference>
<dbReference type="PROSITE" id="PS51560">
    <property type="entry name" value="SAM_MT_NNT1"/>
    <property type="match status" value="1"/>
</dbReference>
<dbReference type="Pfam" id="PF10294">
    <property type="entry name" value="Methyltransf_16"/>
    <property type="match status" value="1"/>
</dbReference>
<proteinExistence type="predicted"/>
<dbReference type="SUPFAM" id="SSF53335">
    <property type="entry name" value="S-adenosyl-L-methionine-dependent methyltransferases"/>
    <property type="match status" value="1"/>
</dbReference>
<name>A0AAW2ZK62_9EUKA</name>
<dbReference type="PANTHER" id="PTHR14614">
    <property type="entry name" value="HEPATOCELLULAR CARCINOMA-ASSOCIATED ANTIGEN"/>
    <property type="match status" value="1"/>
</dbReference>
<reference evidence="5 6" key="1">
    <citation type="submission" date="2024-03" db="EMBL/GenBank/DDBJ databases">
        <title>The Acrasis kona genome and developmental transcriptomes reveal deep origins of eukaryotic multicellular pathways.</title>
        <authorList>
            <person name="Sheikh S."/>
            <person name="Fu C.-J."/>
            <person name="Brown M.W."/>
            <person name="Baldauf S.L."/>
        </authorList>
    </citation>
    <scope>NUCLEOTIDE SEQUENCE [LARGE SCALE GENOMIC DNA]</scope>
    <source>
        <strain evidence="5 6">ATCC MYA-3509</strain>
    </source>
</reference>
<dbReference type="GO" id="GO:0008168">
    <property type="term" value="F:methyltransferase activity"/>
    <property type="evidence" value="ECO:0007669"/>
    <property type="project" value="UniProtKB-KW"/>
</dbReference>
<dbReference type="Proteomes" id="UP001431209">
    <property type="component" value="Unassembled WGS sequence"/>
</dbReference>
<dbReference type="InterPro" id="IPR025784">
    <property type="entry name" value="EFM7"/>
</dbReference>
<organism evidence="5 6">
    <name type="scientific">Acrasis kona</name>
    <dbReference type="NCBI Taxonomy" id="1008807"/>
    <lineage>
        <taxon>Eukaryota</taxon>
        <taxon>Discoba</taxon>
        <taxon>Heterolobosea</taxon>
        <taxon>Tetramitia</taxon>
        <taxon>Eutetramitia</taxon>
        <taxon>Acrasidae</taxon>
        <taxon>Acrasis</taxon>
    </lineage>
</organism>
<gene>
    <name evidence="5" type="ORF">AKO1_006583</name>
</gene>
<accession>A0AAW2ZK62</accession>
<dbReference type="GO" id="GO:0032259">
    <property type="term" value="P:methylation"/>
    <property type="evidence" value="ECO:0007669"/>
    <property type="project" value="UniProtKB-KW"/>
</dbReference>
<dbReference type="InterPro" id="IPR019410">
    <property type="entry name" value="Methyltransf_16"/>
</dbReference>
<dbReference type="GO" id="GO:0005737">
    <property type="term" value="C:cytoplasm"/>
    <property type="evidence" value="ECO:0007669"/>
    <property type="project" value="TreeGrafter"/>
</dbReference>
<evidence type="ECO:0000256" key="1">
    <source>
        <dbReference type="ARBA" id="ARBA00022490"/>
    </source>
</evidence>
<keyword evidence="6" id="KW-1185">Reference proteome</keyword>
<dbReference type="Gene3D" id="3.40.50.150">
    <property type="entry name" value="Vaccinia Virus protein VP39"/>
    <property type="match status" value="1"/>
</dbReference>
<dbReference type="EMBL" id="JAOPGA020001654">
    <property type="protein sequence ID" value="KAL0490233.1"/>
    <property type="molecule type" value="Genomic_DNA"/>
</dbReference>
<dbReference type="InterPro" id="IPR029063">
    <property type="entry name" value="SAM-dependent_MTases_sf"/>
</dbReference>
<keyword evidence="1" id="KW-0963">Cytoplasm</keyword>
<evidence type="ECO:0000313" key="5">
    <source>
        <dbReference type="EMBL" id="KAL0490233.1"/>
    </source>
</evidence>
<sequence length="244" mass="28639">MTEQEESDFSFFAAEEPKDYYVPKRQDFYEEVDVEGDLYKIKIVGEHRLWGNYLWNAARCAAKHLYKNPELVKDKTVIEMGAGGGLPSLVSAHLGAKKTLLTDYPDQPLIDNLEHNVEINRHLYPNADVEVRKHLWGKLHEITEKFDVVIMSDLINNHSAHYDMLETCAHCCIPKETLIICCFTHHQPWKAKKNEKFFKIATENNFSFEKLYEEKYPVMFEKDPGEEEVRRTVHMFHMRYNGPK</sequence>
<comment type="caution">
    <text evidence="5">The sequence shown here is derived from an EMBL/GenBank/DDBJ whole genome shotgun (WGS) entry which is preliminary data.</text>
</comment>
<keyword evidence="2" id="KW-0489">Methyltransferase</keyword>
<evidence type="ECO:0000256" key="3">
    <source>
        <dbReference type="ARBA" id="ARBA00022679"/>
    </source>
</evidence>
<keyword evidence="3" id="KW-0808">Transferase</keyword>
<keyword evidence="4" id="KW-0949">S-adenosyl-L-methionine</keyword>